<dbReference type="SUPFAM" id="SSF56672">
    <property type="entry name" value="DNA/RNA polymerases"/>
    <property type="match status" value="1"/>
</dbReference>
<feature type="compositionally biased region" description="Polar residues" evidence="1">
    <location>
        <begin position="1495"/>
        <end position="1505"/>
    </location>
</feature>
<dbReference type="InterPro" id="IPR036691">
    <property type="entry name" value="Endo/exonu/phosph_ase_sf"/>
</dbReference>
<reference evidence="3" key="1">
    <citation type="journal article" date="2013" name="Nat. Commun.">
        <title>The Capsaspora genome reveals a complex unicellular prehistory of animals.</title>
        <authorList>
            <person name="Suga H."/>
            <person name="Chen Z."/>
            <person name="de Mendoza A."/>
            <person name="Sebe-Pedros A."/>
            <person name="Brown M.W."/>
            <person name="Kramer E."/>
            <person name="Carr M."/>
            <person name="Kerner P."/>
            <person name="Vervoort M."/>
            <person name="Sanchez-Pons N."/>
            <person name="Torruella G."/>
            <person name="Derelle R."/>
            <person name="Manning G."/>
            <person name="Lang B.F."/>
            <person name="Russ C."/>
            <person name="Haas B.J."/>
            <person name="Roger A.J."/>
            <person name="Nusbaum C."/>
            <person name="Ruiz-Trillo I."/>
        </authorList>
    </citation>
    <scope>NUCLEOTIDE SEQUENCE</scope>
    <source>
        <strain evidence="3">ATCC 30864</strain>
    </source>
</reference>
<dbReference type="SUPFAM" id="SSF56219">
    <property type="entry name" value="DNase I-like"/>
    <property type="match status" value="1"/>
</dbReference>
<accession>W4P2U1</accession>
<protein>
    <submittedName>
        <fullName evidence="3">Pol</fullName>
    </submittedName>
</protein>
<dbReference type="Pfam" id="PF00078">
    <property type="entry name" value="RVT_1"/>
    <property type="match status" value="1"/>
</dbReference>
<evidence type="ECO:0000256" key="1">
    <source>
        <dbReference type="SAM" id="MobiDB-lite"/>
    </source>
</evidence>
<evidence type="ECO:0000313" key="3">
    <source>
        <dbReference type="EMBL" id="FAA01121.1"/>
    </source>
</evidence>
<feature type="domain" description="Reverse transcriptase" evidence="2">
    <location>
        <begin position="540"/>
        <end position="832"/>
    </location>
</feature>
<dbReference type="InterPro" id="IPR000477">
    <property type="entry name" value="RT_dom"/>
</dbReference>
<organism evidence="3">
    <name type="scientific">Capsaspora owczarzaki</name>
    <dbReference type="NCBI Taxonomy" id="192875"/>
    <lineage>
        <taxon>Eukaryota</taxon>
        <taxon>Filasterea</taxon>
        <taxon>Capsaspora</taxon>
    </lineage>
</organism>
<dbReference type="GO" id="GO:0003824">
    <property type="term" value="F:catalytic activity"/>
    <property type="evidence" value="ECO:0007669"/>
    <property type="project" value="InterPro"/>
</dbReference>
<dbReference type="Gene3D" id="3.60.10.10">
    <property type="entry name" value="Endonuclease/exonuclease/phosphatase"/>
    <property type="match status" value="1"/>
</dbReference>
<feature type="region of interest" description="Disordered" evidence="1">
    <location>
        <begin position="1470"/>
        <end position="1505"/>
    </location>
</feature>
<proteinExistence type="predicted"/>
<dbReference type="EMBL" id="BR000985">
    <property type="protein sequence ID" value="FAA01121.1"/>
    <property type="molecule type" value="Genomic_DNA"/>
</dbReference>
<dbReference type="PANTHER" id="PTHR19446">
    <property type="entry name" value="REVERSE TRANSCRIPTASES"/>
    <property type="match status" value="1"/>
</dbReference>
<gene>
    <name evidence="3" type="primary">pol</name>
</gene>
<dbReference type="PROSITE" id="PS50878">
    <property type="entry name" value="RT_POL"/>
    <property type="match status" value="1"/>
</dbReference>
<dbReference type="InterPro" id="IPR043502">
    <property type="entry name" value="DNA/RNA_pol_sf"/>
</dbReference>
<dbReference type="Pfam" id="PF03372">
    <property type="entry name" value="Exo_endo_phos"/>
    <property type="match status" value="1"/>
</dbReference>
<dbReference type="CDD" id="cd01650">
    <property type="entry name" value="RT_nLTR_like"/>
    <property type="match status" value="1"/>
</dbReference>
<dbReference type="InterPro" id="IPR005135">
    <property type="entry name" value="Endo/exonuclease/phosphatase"/>
</dbReference>
<dbReference type="CDD" id="cd09076">
    <property type="entry name" value="L1-EN"/>
    <property type="match status" value="1"/>
</dbReference>
<name>W4P2U1_9EUKA</name>
<evidence type="ECO:0000259" key="2">
    <source>
        <dbReference type="PROSITE" id="PS50878"/>
    </source>
</evidence>
<sequence>MTGLLFATLNARSLSVGGNAPLPFFSSSSASLIHALSNPATTYNGRPTPPTVILLQETWLTPATEAAASNLFRDYTCFWSSEPEPKHGVGILIRKPAPGDTDPALASPTLLSSIPGRALIITANLNSKPTIISSIYAPASGSQADKVAFLDQLSDLIKSATQPNDDEPRLPAIIGGDFNNTPNISPLYVQPEPNQEPRSATQANHALKDFINKHALEDAWLLNHRADDPVEYTRWPSKNQTHRASRIDLMLLSSNLPLTIKSTATRIYQHSDHRGVCVNLVAPSAEDRCTPPFKLNDTILEHAGFCGMVLNEIAELARRPDPENHWTAFKADVAWLAQCLCGSIAKDRAKALAQASRKLKIIEGNLLAATSPAEAKLLAAERAEQEARVKAELEHRAQGARVRSAKKWRTEGEHPTSFYFSLEKQSQKATHIPMLLVDGKEVTDAAGITDAQRDFYAKLYAHVPIDPAAARHILSHAKPNEMLDDEDHELMSRPLEAWEIVHAINKTASGKSPGPDGLGTAFYKKFKHELAPILAAIANRSLKNGRLPEYMQDGFVKLLYKKGPRSDLGNYRPISLLNCDFKLLTKAVIARLQLVVNDIIPLNQNGFVTSRTIDGCVHLTRDVIDLCNTIKTPGVIAMTDASKAFDKVSHDFLYAALRAYGVGPGYINMIKLYNTNGRSAMVYQGRVSDHFPIQRSVRQGGCDSPTLFAFYACAIVDYITYGTKLKLLRIPSSNLKADRKRGRANEDRPDDLVILPTLFADDSSYFLASPADVPNLLNELKFVGTATNLEINAPKTTIIPLGPTATRKPPPDLEGLEWVGPNSTTRYLGVMLGHGDLTVANFGDLLDKLHGQLSRWLVHGPSLPGRVLIANTIALSKVWYRARFVPLSSEQTAKLTRIIDKFLWHPSKWPRTHQANVAAPIKSVACGLGLIPVRRHLKALLAQAALAWCQPYAAPWKHIAVRLWRAADKPACPLNVLRLVIKASSDFIGISAFWHKAFEAWHELRPELQTPACRDEALAHPLWDSPDIQDDGKPLWWPSWILNGYMRVRDLRRFIGNPAREEWSPLSLVQSFTNAKYYNKLHEALDRSQLSSLVEQDSATIPSVQDLPWCWAQPADDDDANPKLFRVVKLRTGSPLTSSSLGAGQVFYESENALIAPAQPGLVLTKFRLATAQHATVVYWRAPNTKPEPNKRGKIFLPRKQLYHVGRTQLMPLIWSNIVLNGVHSSVQKPLQVTSHKLKLKTLRQLLTPRPSRPDALQWWINKVGYVPFESLASSIRTSLVTSKQASLLWRIAHRTNRLGADWLETDGQALRAGSLSREEYDDRIATGRYDCAHCKHDGRSARETWHHILVRCHTAQAVWETANAIFQHAHSSSLPMFDKALLFGPFPTTLARKKEMRALATILYHLGRWAIWRTRCEAKINNTFTPSHTTFIKLVHSRALQDIVPRAPPADSPTSKMWGKCIVRSEEKTTISLLPPKPGEHEQTESPSGARMTRTLTPNLQPQE</sequence>